<keyword evidence="3" id="KW-1185">Reference proteome</keyword>
<dbReference type="Proteomes" id="UP000215694">
    <property type="component" value="Unassembled WGS sequence"/>
</dbReference>
<proteinExistence type="predicted"/>
<dbReference type="Pfam" id="PF07883">
    <property type="entry name" value="Cupin_2"/>
    <property type="match status" value="1"/>
</dbReference>
<feature type="domain" description="Cupin type-2" evidence="1">
    <location>
        <begin position="34"/>
        <end position="93"/>
    </location>
</feature>
<dbReference type="OrthoDB" id="1752602at2"/>
<dbReference type="EMBL" id="NOJY02000003">
    <property type="protein sequence ID" value="RDY29183.1"/>
    <property type="molecule type" value="Genomic_DNA"/>
</dbReference>
<evidence type="ECO:0000259" key="1">
    <source>
        <dbReference type="Pfam" id="PF07883"/>
    </source>
</evidence>
<dbReference type="Gene3D" id="2.60.120.10">
    <property type="entry name" value="Jelly Rolls"/>
    <property type="match status" value="1"/>
</dbReference>
<dbReference type="SUPFAM" id="SSF51182">
    <property type="entry name" value="RmlC-like cupins"/>
    <property type="match status" value="1"/>
</dbReference>
<comment type="caution">
    <text evidence="2">The sequence shown here is derived from an EMBL/GenBank/DDBJ whole genome shotgun (WGS) entry which is preliminary data.</text>
</comment>
<name>A0A371J8Z4_9FIRM</name>
<gene>
    <name evidence="2" type="ORF">CHL78_002425</name>
</gene>
<evidence type="ECO:0000313" key="3">
    <source>
        <dbReference type="Proteomes" id="UP000215694"/>
    </source>
</evidence>
<dbReference type="RefSeq" id="WP_094368154.1">
    <property type="nucleotide sequence ID" value="NZ_NOJY02000003.1"/>
</dbReference>
<dbReference type="InterPro" id="IPR011051">
    <property type="entry name" value="RmlC_Cupin_sf"/>
</dbReference>
<dbReference type="InterPro" id="IPR014710">
    <property type="entry name" value="RmlC-like_jellyroll"/>
</dbReference>
<sequence>MSHVDNFTFDPININKIESEREFLAQNEKFKTIYFKFEEGKGLPNHSHNGYASIQVVSGIVDMEFLTGEKFVLEAGDFLPFDARVEHNVIARECSKILVTISQSLS</sequence>
<dbReference type="InterPro" id="IPR013096">
    <property type="entry name" value="Cupin_2"/>
</dbReference>
<dbReference type="AlphaFoldDB" id="A0A371J8Z4"/>
<reference evidence="2 3" key="1">
    <citation type="journal article" date="2017" name="Genome Announc.">
        <title>Draft Genome Sequence of Romboutsia weinsteinii sp. nov. Strain CCRI-19649(T) Isolated from Surface Water.</title>
        <authorList>
            <person name="Maheux A.F."/>
            <person name="Boudreau D.K."/>
            <person name="Berube E."/>
            <person name="Boissinot M."/>
            <person name="Cantin P."/>
            <person name="Raymond F."/>
            <person name="Corbeil J."/>
            <person name="Omar R.F."/>
            <person name="Bergeron M.G."/>
        </authorList>
    </citation>
    <scope>NUCLEOTIDE SEQUENCE [LARGE SCALE GENOMIC DNA]</scope>
    <source>
        <strain evidence="2 3">CCRI-19649</strain>
    </source>
</reference>
<evidence type="ECO:0000313" key="2">
    <source>
        <dbReference type="EMBL" id="RDY29183.1"/>
    </source>
</evidence>
<organism evidence="2 3">
    <name type="scientific">Romboutsia weinsteinii</name>
    <dbReference type="NCBI Taxonomy" id="2020949"/>
    <lineage>
        <taxon>Bacteria</taxon>
        <taxon>Bacillati</taxon>
        <taxon>Bacillota</taxon>
        <taxon>Clostridia</taxon>
        <taxon>Peptostreptococcales</taxon>
        <taxon>Peptostreptococcaceae</taxon>
        <taxon>Romboutsia</taxon>
    </lineage>
</organism>
<protein>
    <submittedName>
        <fullName evidence="2">Cupin domain-containing protein</fullName>
    </submittedName>
</protein>
<accession>A0A371J8Z4</accession>